<keyword evidence="2" id="KW-1185">Reference proteome</keyword>
<protein>
    <submittedName>
        <fullName evidence="1">Uncharacterized protein</fullName>
    </submittedName>
</protein>
<proteinExistence type="predicted"/>
<dbReference type="EMBL" id="CP001102">
    <property type="protein sequence ID" value="ACE06523.1"/>
    <property type="molecule type" value="Genomic_DNA"/>
</dbReference>
<sequence length="55" mass="6207">MSSHKNYFVNDKNINLATNKNKQLEEIHVPDKIDTDAIAVAKEILNILQKGPGKF</sequence>
<dbReference type="KEGG" id="aas:Aasi_1191"/>
<organism evidence="1 2">
    <name type="scientific">Amoebophilus asiaticus (strain 5a2)</name>
    <dbReference type="NCBI Taxonomy" id="452471"/>
    <lineage>
        <taxon>Bacteria</taxon>
        <taxon>Pseudomonadati</taxon>
        <taxon>Bacteroidota</taxon>
        <taxon>Cytophagia</taxon>
        <taxon>Cytophagales</taxon>
        <taxon>Amoebophilaceae</taxon>
        <taxon>Candidatus Amoebophilus</taxon>
    </lineage>
</organism>
<gene>
    <name evidence="1" type="ordered locus">Aasi_1191</name>
</gene>
<evidence type="ECO:0000313" key="1">
    <source>
        <dbReference type="EMBL" id="ACE06523.1"/>
    </source>
</evidence>
<reference evidence="1 2" key="1">
    <citation type="journal article" date="2010" name="J. Bacteriol.">
        <title>The genome of the amoeba symbiont 'Candidatus Amoebophilus asiaticus' reveals common mechanisms for host cell interaction among amoeba-associated bacteria.</title>
        <authorList>
            <person name="Schmitz-Esser S."/>
            <person name="Tischler P."/>
            <person name="Arnold R."/>
            <person name="Montanaro J."/>
            <person name="Wagner M."/>
            <person name="Rattei T."/>
            <person name="Horn M."/>
        </authorList>
    </citation>
    <scope>NUCLEOTIDE SEQUENCE [LARGE SCALE GENOMIC DNA]</scope>
    <source>
        <strain evidence="1 2">5a2</strain>
    </source>
</reference>
<dbReference type="STRING" id="452471.Aasi_1191"/>
<evidence type="ECO:0000313" key="2">
    <source>
        <dbReference type="Proteomes" id="UP000001227"/>
    </source>
</evidence>
<dbReference type="Proteomes" id="UP000001227">
    <property type="component" value="Chromosome"/>
</dbReference>
<name>B3ETH1_AMOA5</name>
<dbReference type="HOGENOM" id="CLU_3021670_0_0_10"/>
<accession>B3ETH1</accession>
<dbReference type="AlphaFoldDB" id="B3ETH1"/>
<dbReference type="RefSeq" id="WP_012473275.1">
    <property type="nucleotide sequence ID" value="NC_010830.1"/>
</dbReference>